<dbReference type="EMBL" id="JACOGI010000001">
    <property type="protein sequence ID" value="MBC3516376.1"/>
    <property type="molecule type" value="Genomic_DNA"/>
</dbReference>
<dbReference type="InterPro" id="IPR018989">
    <property type="entry name" value="DUF2001"/>
</dbReference>
<comment type="caution">
    <text evidence="1">The sequence shown here is derived from an EMBL/GenBank/DDBJ whole genome shotgun (WGS) entry which is preliminary data.</text>
</comment>
<evidence type="ECO:0000313" key="2">
    <source>
        <dbReference type="Proteomes" id="UP000597668"/>
    </source>
</evidence>
<keyword evidence="2" id="KW-1185">Reference proteome</keyword>
<dbReference type="InterPro" id="IPR038628">
    <property type="entry name" value="XkdM-like_sf"/>
</dbReference>
<dbReference type="Pfam" id="PF09393">
    <property type="entry name" value="DUF2001"/>
    <property type="match status" value="1"/>
</dbReference>
<dbReference type="Proteomes" id="UP000597668">
    <property type="component" value="Unassembled WGS sequence"/>
</dbReference>
<name>A0A8J6M1I5_9FIRM</name>
<dbReference type="Gene3D" id="2.30.110.40">
    <property type="entry name" value="Phage tail tube protein"/>
    <property type="match status" value="1"/>
</dbReference>
<sequence>MAILNAQDTISGKEGRAYAKINGNNEELFFAKTIEANVEKAKAEVKVMGKRMTGHKTIGMSGTGSMTIYYLSPLFRSLLGEYKDTGRDLFFDLVIENDDPASAAGKQTVLLMGVNFDTTVLAMLDADSEDPLQEEIEFTFEDFDILTAFNKF</sequence>
<proteinExistence type="predicted"/>
<dbReference type="AlphaFoldDB" id="A0A8J6M1I5"/>
<accession>A0A8J6M1I5</accession>
<organism evidence="1 2">
    <name type="scientific">Neobittarella massiliensis</name>
    <name type="common">ex Bilen et al. 2018</name>
    <dbReference type="NCBI Taxonomy" id="2041842"/>
    <lineage>
        <taxon>Bacteria</taxon>
        <taxon>Bacillati</taxon>
        <taxon>Bacillota</taxon>
        <taxon>Clostridia</taxon>
        <taxon>Eubacteriales</taxon>
        <taxon>Oscillospiraceae</taxon>
        <taxon>Neobittarella (ex Bilen et al. 2018)</taxon>
    </lineage>
</organism>
<reference evidence="1" key="1">
    <citation type="submission" date="2020-08" db="EMBL/GenBank/DDBJ databases">
        <authorList>
            <person name="Liu C."/>
            <person name="Sun Q."/>
        </authorList>
    </citation>
    <scope>NUCLEOTIDE SEQUENCE</scope>
    <source>
        <strain evidence="1">NSJ-65</strain>
    </source>
</reference>
<protein>
    <submittedName>
        <fullName evidence="1">Phage tail tube protein</fullName>
    </submittedName>
</protein>
<dbReference type="SUPFAM" id="SSF69279">
    <property type="entry name" value="Phage tail proteins"/>
    <property type="match status" value="1"/>
</dbReference>
<dbReference type="RefSeq" id="WP_186488052.1">
    <property type="nucleotide sequence ID" value="NZ_JACOGI010000001.1"/>
</dbReference>
<gene>
    <name evidence="1" type="ORF">H8K20_08200</name>
</gene>
<evidence type="ECO:0000313" key="1">
    <source>
        <dbReference type="EMBL" id="MBC3516376.1"/>
    </source>
</evidence>